<comment type="subcellular location">
    <subcellularLocation>
        <location evidence="1 8">Cell outer membrane</location>
        <topology evidence="1 8">Multi-pass membrane protein</topology>
    </subcellularLocation>
</comment>
<dbReference type="NCBIfam" id="TIGR04056">
    <property type="entry name" value="OMP_RagA_SusC"/>
    <property type="match status" value="1"/>
</dbReference>
<dbReference type="PROSITE" id="PS52016">
    <property type="entry name" value="TONB_DEPENDENT_REC_3"/>
    <property type="match status" value="1"/>
</dbReference>
<dbReference type="InterPro" id="IPR012910">
    <property type="entry name" value="Plug_dom"/>
</dbReference>
<evidence type="ECO:0000256" key="5">
    <source>
        <dbReference type="ARBA" id="ARBA00023077"/>
    </source>
</evidence>
<evidence type="ECO:0000256" key="7">
    <source>
        <dbReference type="ARBA" id="ARBA00023237"/>
    </source>
</evidence>
<evidence type="ECO:0000256" key="3">
    <source>
        <dbReference type="ARBA" id="ARBA00022452"/>
    </source>
</evidence>
<evidence type="ECO:0000256" key="9">
    <source>
        <dbReference type="RuleBase" id="RU003357"/>
    </source>
</evidence>
<evidence type="ECO:0000256" key="4">
    <source>
        <dbReference type="ARBA" id="ARBA00022692"/>
    </source>
</evidence>
<evidence type="ECO:0000259" key="10">
    <source>
        <dbReference type="Pfam" id="PF00593"/>
    </source>
</evidence>
<name>A0A1R3SWV7_9BACT</name>
<comment type="similarity">
    <text evidence="8 9">Belongs to the TonB-dependent receptor family.</text>
</comment>
<keyword evidence="3 8" id="KW-1134">Transmembrane beta strand</keyword>
<proteinExistence type="inferred from homology"/>
<protein>
    <submittedName>
        <fullName evidence="12">SusC/RagA family</fullName>
    </submittedName>
</protein>
<evidence type="ECO:0000313" key="13">
    <source>
        <dbReference type="Proteomes" id="UP000187464"/>
    </source>
</evidence>
<dbReference type="Gene3D" id="2.40.170.20">
    <property type="entry name" value="TonB-dependent receptor, beta-barrel domain"/>
    <property type="match status" value="1"/>
</dbReference>
<dbReference type="Proteomes" id="UP000187464">
    <property type="component" value="Chromosome I"/>
</dbReference>
<dbReference type="InterPro" id="IPR039426">
    <property type="entry name" value="TonB-dep_rcpt-like"/>
</dbReference>
<dbReference type="InterPro" id="IPR036942">
    <property type="entry name" value="Beta-barrel_TonB_sf"/>
</dbReference>
<reference evidence="12 13" key="1">
    <citation type="submission" date="2016-08" db="EMBL/GenBank/DDBJ databases">
        <authorList>
            <person name="Seilhamer J.J."/>
        </authorList>
    </citation>
    <scope>NUCLEOTIDE SEQUENCE [LARGE SCALE GENOMIC DNA]</scope>
    <source>
        <strain evidence="12">M3/6</strain>
    </source>
</reference>
<dbReference type="Gene3D" id="2.60.40.1120">
    <property type="entry name" value="Carboxypeptidase-like, regulatory domain"/>
    <property type="match status" value="1"/>
</dbReference>
<dbReference type="InterPro" id="IPR037066">
    <property type="entry name" value="Plug_dom_sf"/>
</dbReference>
<keyword evidence="4 8" id="KW-0812">Transmembrane</keyword>
<keyword evidence="5 9" id="KW-0798">TonB box</keyword>
<dbReference type="KEGG" id="psac:PSM36_1177"/>
<evidence type="ECO:0000256" key="2">
    <source>
        <dbReference type="ARBA" id="ARBA00022448"/>
    </source>
</evidence>
<dbReference type="InterPro" id="IPR023996">
    <property type="entry name" value="TonB-dep_OMP_SusC/RagA"/>
</dbReference>
<dbReference type="Gene3D" id="2.170.130.10">
    <property type="entry name" value="TonB-dependent receptor, plug domain"/>
    <property type="match status" value="1"/>
</dbReference>
<evidence type="ECO:0000313" key="12">
    <source>
        <dbReference type="EMBL" id="SCD20001.1"/>
    </source>
</evidence>
<evidence type="ECO:0000259" key="11">
    <source>
        <dbReference type="Pfam" id="PF07715"/>
    </source>
</evidence>
<dbReference type="SUPFAM" id="SSF56935">
    <property type="entry name" value="Porins"/>
    <property type="match status" value="1"/>
</dbReference>
<dbReference type="NCBIfam" id="TIGR04057">
    <property type="entry name" value="SusC_RagA_signa"/>
    <property type="match status" value="1"/>
</dbReference>
<dbReference type="RefSeq" id="WP_232001523.1">
    <property type="nucleotide sequence ID" value="NZ_LT605205.1"/>
</dbReference>
<evidence type="ECO:0000256" key="6">
    <source>
        <dbReference type="ARBA" id="ARBA00023136"/>
    </source>
</evidence>
<gene>
    <name evidence="12" type="ORF">PSM36_1177</name>
</gene>
<dbReference type="InterPro" id="IPR000531">
    <property type="entry name" value="Beta-barrel_TonB"/>
</dbReference>
<dbReference type="Pfam" id="PF13715">
    <property type="entry name" value="CarbopepD_reg_2"/>
    <property type="match status" value="1"/>
</dbReference>
<accession>A0A1R3SWV7</accession>
<keyword evidence="7 8" id="KW-0998">Cell outer membrane</keyword>
<keyword evidence="13" id="KW-1185">Reference proteome</keyword>
<dbReference type="InterPro" id="IPR023997">
    <property type="entry name" value="TonB-dep_OMP_SusC/RagA_CS"/>
</dbReference>
<dbReference type="InterPro" id="IPR008969">
    <property type="entry name" value="CarboxyPept-like_regulatory"/>
</dbReference>
<dbReference type="STRING" id="1642647.PSM36_1177"/>
<dbReference type="GO" id="GO:0009279">
    <property type="term" value="C:cell outer membrane"/>
    <property type="evidence" value="ECO:0007669"/>
    <property type="project" value="UniProtKB-SubCell"/>
</dbReference>
<feature type="domain" description="TonB-dependent receptor plug" evidence="11">
    <location>
        <begin position="145"/>
        <end position="249"/>
    </location>
</feature>
<dbReference type="Pfam" id="PF00593">
    <property type="entry name" value="TonB_dep_Rec_b-barrel"/>
    <property type="match status" value="1"/>
</dbReference>
<dbReference type="Pfam" id="PF07715">
    <property type="entry name" value="Plug"/>
    <property type="match status" value="1"/>
</dbReference>
<dbReference type="EMBL" id="LT605205">
    <property type="protein sequence ID" value="SCD20001.1"/>
    <property type="molecule type" value="Genomic_DNA"/>
</dbReference>
<dbReference type="SUPFAM" id="SSF49464">
    <property type="entry name" value="Carboxypeptidase regulatory domain-like"/>
    <property type="match status" value="1"/>
</dbReference>
<organism evidence="12 13">
    <name type="scientific">Proteiniphilum saccharofermentans</name>
    <dbReference type="NCBI Taxonomy" id="1642647"/>
    <lineage>
        <taxon>Bacteria</taxon>
        <taxon>Pseudomonadati</taxon>
        <taxon>Bacteroidota</taxon>
        <taxon>Bacteroidia</taxon>
        <taxon>Bacteroidales</taxon>
        <taxon>Dysgonomonadaceae</taxon>
        <taxon>Proteiniphilum</taxon>
    </lineage>
</organism>
<keyword evidence="6 8" id="KW-0472">Membrane</keyword>
<dbReference type="AlphaFoldDB" id="A0A1R3SWV7"/>
<sequence length="1014" mass="113057">MNTLIHFLFSSNRKIGLFLFMVSVLTFLNSFETVYSSGNIHANYFYEEIEQQQVSVRGVVTDASSGEPLIGANVIEKGTSNGTVTNSDGSFLLSVQNYRALLVISYIGYQTVEIQASDNLNISLTEDTELIDELVVIGYGTQRKGDVTSAISSIKSEDFLVGKIGDAADLIKGKVAGLNIAKGSGDPNHSSTIRLRGVISLHGSSTPLVLIDGIEGNLGTVAPENIASIDVLKDASAAAIYGTRGANGVILITTKSGNRRAETIANYSGYTSLSQFGKTLDFYGPEDIRLGKTNFVDKGYDTDWLDAVTRTAMTHNHNINMRGGTDKTTYSADFTFRNEDGVIMDTYSRDIKANLDLSHWMFNDMLKIQLNVVKGLHKNSATNASNADASNIYRQAIIHNPTEPIWNNDGTYFENFQVNYYYNPVGMIKERTGSYNTEWTRMTGNITFEPISGWQTNLMLATRQSNAHNKGYYTSEYYSQKMENHTGYAYHSFSGSRTDNLEVTSKYHNFLGQHRVDGLVGYSYQYNVNEGFNANNYDFQNDFFQYNNLGVGAALKDGKAGMGSYKNDNKLIGFFGRISYGYADKYNVLLSVRQEGSSKFGENHKWGTFPSASLGWTVSNEEFMKDLTWLNHLKLRAGYGVTGVIPNDSYQSLTRYALGSSYYYENGVWKPGLVVASNPNPDLKWEKSAEINIGVDVSVLNDRLGASVDLYNKQTNDLLWWYSVPAPPNLYTQTLANVGEMVNKGIEVAINGVPVRTRNFEWKTTLTGSYTTNKLLSLSNDLYETANEIDDAWLGEPITIATQRLIVGKTVGQFFGLKSVGVSENGLWLIENPGTGEAEEFTDNMLNNDNYRQYLGNSLPKVYLGWNNSFYYKNFDLSVQFTGQFGFDILNEPRAFYENNSIAYNRLKSVEKPPYGGQYTLSTAQKQTIVSYYMEKGDFVKLTNFTLGYNVPLRSTAYVKGMRVYISGDNLFTITGYSGLDPELSNSDPRSAGIDWRDRYPSIRSFTFGVNITF</sequence>
<feature type="domain" description="TonB-dependent receptor-like beta-barrel" evidence="10">
    <location>
        <begin position="407"/>
        <end position="774"/>
    </location>
</feature>
<evidence type="ECO:0000256" key="8">
    <source>
        <dbReference type="PROSITE-ProRule" id="PRU01360"/>
    </source>
</evidence>
<evidence type="ECO:0000256" key="1">
    <source>
        <dbReference type="ARBA" id="ARBA00004571"/>
    </source>
</evidence>
<keyword evidence="2 8" id="KW-0813">Transport</keyword>